<dbReference type="AlphaFoldDB" id="A0A1F7VCH9"/>
<sequence length="84" mass="9373">MCRLPDHLMYSPWFRDESKMTEAEKAEPLRPNEIRCPGIKPGNLPREVTIKGPLIDGATKALLERAARDRQNSRGSKLLVGACA</sequence>
<protein>
    <submittedName>
        <fullName evidence="1">Uncharacterized protein</fullName>
    </submittedName>
</protein>
<dbReference type="Proteomes" id="UP000176593">
    <property type="component" value="Unassembled WGS sequence"/>
</dbReference>
<reference evidence="1 2" key="1">
    <citation type="journal article" date="2016" name="Nat. Commun.">
        <title>Thousands of microbial genomes shed light on interconnected biogeochemical processes in an aquifer system.</title>
        <authorList>
            <person name="Anantharaman K."/>
            <person name="Brown C.T."/>
            <person name="Hug L.A."/>
            <person name="Sharon I."/>
            <person name="Castelle C.J."/>
            <person name="Probst A.J."/>
            <person name="Thomas B.C."/>
            <person name="Singh A."/>
            <person name="Wilkins M.J."/>
            <person name="Karaoz U."/>
            <person name="Brodie E.L."/>
            <person name="Williams K.H."/>
            <person name="Hubbard S.S."/>
            <person name="Banfield J.F."/>
        </authorList>
    </citation>
    <scope>NUCLEOTIDE SEQUENCE [LARGE SCALE GENOMIC DNA]</scope>
</reference>
<organism evidence="1 2">
    <name type="scientific">Candidatus Uhrbacteria bacterium RIFCSPLOWO2_02_FULL_48_18</name>
    <dbReference type="NCBI Taxonomy" id="1802408"/>
    <lineage>
        <taxon>Bacteria</taxon>
        <taxon>Candidatus Uhriibacteriota</taxon>
    </lineage>
</organism>
<comment type="caution">
    <text evidence="1">The sequence shown here is derived from an EMBL/GenBank/DDBJ whole genome shotgun (WGS) entry which is preliminary data.</text>
</comment>
<gene>
    <name evidence="1" type="ORF">A3I41_00670</name>
</gene>
<name>A0A1F7VCH9_9BACT</name>
<evidence type="ECO:0000313" key="2">
    <source>
        <dbReference type="Proteomes" id="UP000176593"/>
    </source>
</evidence>
<accession>A0A1F7VCH9</accession>
<proteinExistence type="predicted"/>
<evidence type="ECO:0000313" key="1">
    <source>
        <dbReference type="EMBL" id="OGL88226.1"/>
    </source>
</evidence>
<dbReference type="EMBL" id="MGEQ01000001">
    <property type="protein sequence ID" value="OGL88226.1"/>
    <property type="molecule type" value="Genomic_DNA"/>
</dbReference>